<sequence>MTTPSLRHRFHRSVLREYDIRGVVGETLGEDDARAIGRAFGSVVAKAGGTSVCVGRDGRLSSPDLEAALVEGLAATGLEVRRIGVGPTPMLYFAVNHTAASAGIMVTGSHNPPDHNGFKMLLAQRPFYGRDITLLGRVAAAGAFLTGEGRVRDVPVFPDYVERLRADWDGGTRALTVVWDAGNGAAGAVMAALAGRLPGHHILLNGAIDGTFPAHHPDPTDPETLVQLQRTVLEQAADLGIAFDGDGDRLGVVDGRGRILWGDHILPILAEPVLAAHPGAPIIADVKASQSLFDQIKRLGGRPVMGRTGHSLIKARMAELKAPLAGEMSGHIFFADRYYGYDDGLYAAVRLLGVIAGWPEGETLADRYDIMPHPLNTPELRFPCPDDQKFDIVQAVKARLVEEGAIINDVDGVRVTTPKGWWLLRASNTQAVLVGRCEAATQAGLDDLRAELARRLREAGATMPAFG</sequence>
<reference evidence="12 13" key="1">
    <citation type="submission" date="2020-08" db="EMBL/GenBank/DDBJ databases">
        <title>Genome sequencing of Purple Non-Sulfur Bacteria from various extreme environments.</title>
        <authorList>
            <person name="Mayer M."/>
        </authorList>
    </citation>
    <scope>NUCLEOTIDE SEQUENCE [LARGE SCALE GENOMIC DNA]</scope>
    <source>
        <strain evidence="12 13">JA131</strain>
    </source>
</reference>
<keyword evidence="5 7" id="KW-0460">Magnesium</keyword>
<feature type="domain" description="Alpha-D-phosphohexomutase C-terminal" evidence="8">
    <location>
        <begin position="379"/>
        <end position="454"/>
    </location>
</feature>
<dbReference type="Pfam" id="PF00408">
    <property type="entry name" value="PGM_PMM_IV"/>
    <property type="match status" value="1"/>
</dbReference>
<name>A0A7W6W9L0_9PROT</name>
<dbReference type="Gene3D" id="3.40.120.10">
    <property type="entry name" value="Alpha-D-Glucose-1,6-Bisphosphate, subunit A, domain 3"/>
    <property type="match status" value="3"/>
</dbReference>
<keyword evidence="6 12" id="KW-0413">Isomerase</keyword>
<dbReference type="InterPro" id="IPR016055">
    <property type="entry name" value="A-D-PHexomutase_a/b/a-I/II/III"/>
</dbReference>
<evidence type="ECO:0000256" key="4">
    <source>
        <dbReference type="ARBA" id="ARBA00022723"/>
    </source>
</evidence>
<evidence type="ECO:0000256" key="5">
    <source>
        <dbReference type="ARBA" id="ARBA00022842"/>
    </source>
</evidence>
<dbReference type="PANTHER" id="PTHR43771:SF2">
    <property type="entry name" value="PHOSPHOMANNOMUTASE_PHOSPHOGLUCOMUTASE"/>
    <property type="match status" value="1"/>
</dbReference>
<keyword evidence="3" id="KW-0597">Phosphoprotein</keyword>
<feature type="domain" description="Alpha-D-phosphohexomutase alpha/beta/alpha" evidence="10">
    <location>
        <begin position="159"/>
        <end position="257"/>
    </location>
</feature>
<dbReference type="CDD" id="cd03089">
    <property type="entry name" value="PMM_PGM"/>
    <property type="match status" value="1"/>
</dbReference>
<dbReference type="SUPFAM" id="SSF55957">
    <property type="entry name" value="Phosphoglucomutase, C-terminal domain"/>
    <property type="match status" value="1"/>
</dbReference>
<evidence type="ECO:0000256" key="6">
    <source>
        <dbReference type="ARBA" id="ARBA00023235"/>
    </source>
</evidence>
<dbReference type="InterPro" id="IPR005843">
    <property type="entry name" value="A-D-PHexomutase_C"/>
</dbReference>
<dbReference type="InterPro" id="IPR005846">
    <property type="entry name" value="A-D-PHexomutase_a/b/a-III"/>
</dbReference>
<dbReference type="PRINTS" id="PR00509">
    <property type="entry name" value="PGMPMM"/>
</dbReference>
<keyword evidence="4 7" id="KW-0479">Metal-binding</keyword>
<organism evidence="12 13">
    <name type="scientific">Roseospira visakhapatnamensis</name>
    <dbReference type="NCBI Taxonomy" id="390880"/>
    <lineage>
        <taxon>Bacteria</taxon>
        <taxon>Pseudomonadati</taxon>
        <taxon>Pseudomonadota</taxon>
        <taxon>Alphaproteobacteria</taxon>
        <taxon>Rhodospirillales</taxon>
        <taxon>Rhodospirillaceae</taxon>
        <taxon>Roseospira</taxon>
    </lineage>
</organism>
<dbReference type="GO" id="GO:0005975">
    <property type="term" value="P:carbohydrate metabolic process"/>
    <property type="evidence" value="ECO:0007669"/>
    <property type="project" value="InterPro"/>
</dbReference>
<dbReference type="Gene3D" id="3.30.310.50">
    <property type="entry name" value="Alpha-D-phosphohexomutase, C-terminal domain"/>
    <property type="match status" value="1"/>
</dbReference>
<evidence type="ECO:0000256" key="1">
    <source>
        <dbReference type="ARBA" id="ARBA00001946"/>
    </source>
</evidence>
<evidence type="ECO:0000259" key="8">
    <source>
        <dbReference type="Pfam" id="PF00408"/>
    </source>
</evidence>
<dbReference type="Proteomes" id="UP000554286">
    <property type="component" value="Unassembled WGS sequence"/>
</dbReference>
<dbReference type="GO" id="GO:0004615">
    <property type="term" value="F:phosphomannomutase activity"/>
    <property type="evidence" value="ECO:0007669"/>
    <property type="project" value="UniProtKB-EC"/>
</dbReference>
<comment type="caution">
    <text evidence="12">The sequence shown here is derived from an EMBL/GenBank/DDBJ whole genome shotgun (WGS) entry which is preliminary data.</text>
</comment>
<dbReference type="AlphaFoldDB" id="A0A7W6W9L0"/>
<dbReference type="Pfam" id="PF02879">
    <property type="entry name" value="PGM_PMM_II"/>
    <property type="match status" value="1"/>
</dbReference>
<evidence type="ECO:0000259" key="11">
    <source>
        <dbReference type="Pfam" id="PF02880"/>
    </source>
</evidence>
<dbReference type="PROSITE" id="PS00710">
    <property type="entry name" value="PGM_PMM"/>
    <property type="match status" value="1"/>
</dbReference>
<evidence type="ECO:0000256" key="7">
    <source>
        <dbReference type="RuleBase" id="RU004326"/>
    </source>
</evidence>
<dbReference type="SUPFAM" id="SSF53738">
    <property type="entry name" value="Phosphoglucomutase, first 3 domains"/>
    <property type="match status" value="3"/>
</dbReference>
<dbReference type="PANTHER" id="PTHR43771">
    <property type="entry name" value="PHOSPHOMANNOMUTASE"/>
    <property type="match status" value="1"/>
</dbReference>
<evidence type="ECO:0000313" key="12">
    <source>
        <dbReference type="EMBL" id="MBB4265581.1"/>
    </source>
</evidence>
<evidence type="ECO:0000259" key="10">
    <source>
        <dbReference type="Pfam" id="PF02879"/>
    </source>
</evidence>
<dbReference type="RefSeq" id="WP_184043206.1">
    <property type="nucleotide sequence ID" value="NZ_JACIGK010000007.1"/>
</dbReference>
<comment type="similarity">
    <text evidence="2 7">Belongs to the phosphohexose mutase family.</text>
</comment>
<protein>
    <submittedName>
        <fullName evidence="12">Phosphomannomutase</fullName>
        <ecNumber evidence="12">5.4.2.8</ecNumber>
    </submittedName>
</protein>
<dbReference type="GO" id="GO:0000287">
    <property type="term" value="F:magnesium ion binding"/>
    <property type="evidence" value="ECO:0007669"/>
    <property type="project" value="InterPro"/>
</dbReference>
<feature type="domain" description="Alpha-D-phosphohexomutase alpha/beta/alpha" evidence="9">
    <location>
        <begin position="15"/>
        <end position="124"/>
    </location>
</feature>
<comment type="cofactor">
    <cofactor evidence="1">
        <name>Mg(2+)</name>
        <dbReference type="ChEBI" id="CHEBI:18420"/>
    </cofactor>
</comment>
<dbReference type="Pfam" id="PF02878">
    <property type="entry name" value="PGM_PMM_I"/>
    <property type="match status" value="1"/>
</dbReference>
<dbReference type="Pfam" id="PF02880">
    <property type="entry name" value="PGM_PMM_III"/>
    <property type="match status" value="1"/>
</dbReference>
<evidence type="ECO:0000256" key="2">
    <source>
        <dbReference type="ARBA" id="ARBA00010231"/>
    </source>
</evidence>
<evidence type="ECO:0000259" key="9">
    <source>
        <dbReference type="Pfam" id="PF02878"/>
    </source>
</evidence>
<evidence type="ECO:0000313" key="13">
    <source>
        <dbReference type="Proteomes" id="UP000554286"/>
    </source>
</evidence>
<accession>A0A7W6W9L0</accession>
<evidence type="ECO:0000256" key="3">
    <source>
        <dbReference type="ARBA" id="ARBA00022553"/>
    </source>
</evidence>
<dbReference type="InterPro" id="IPR005845">
    <property type="entry name" value="A-D-PHexomutase_a/b/a-II"/>
</dbReference>
<dbReference type="InterPro" id="IPR005844">
    <property type="entry name" value="A-D-PHexomutase_a/b/a-I"/>
</dbReference>
<dbReference type="EC" id="5.4.2.8" evidence="12"/>
<proteinExistence type="inferred from homology"/>
<dbReference type="InterPro" id="IPR005841">
    <property type="entry name" value="Alpha-D-phosphohexomutase_SF"/>
</dbReference>
<gene>
    <name evidence="12" type="ORF">GGD89_001203</name>
</gene>
<dbReference type="NCBIfam" id="NF046027">
    <property type="entry name" value="PhglucPhmanMutPgmG"/>
    <property type="match status" value="1"/>
</dbReference>
<dbReference type="EMBL" id="JACIGK010000007">
    <property type="protein sequence ID" value="MBB4265581.1"/>
    <property type="molecule type" value="Genomic_DNA"/>
</dbReference>
<dbReference type="InterPro" id="IPR036900">
    <property type="entry name" value="A-D-PHexomutase_C_sf"/>
</dbReference>
<feature type="domain" description="Alpha-D-phosphohexomutase alpha/beta/alpha" evidence="11">
    <location>
        <begin position="261"/>
        <end position="370"/>
    </location>
</feature>
<dbReference type="InterPro" id="IPR016066">
    <property type="entry name" value="A-D-PHexomutase_CS"/>
</dbReference>
<keyword evidence="13" id="KW-1185">Reference proteome</keyword>